<dbReference type="AlphaFoldDB" id="A0A9D3Y4I4"/>
<evidence type="ECO:0000313" key="2">
    <source>
        <dbReference type="EMBL" id="KAH3692472.1"/>
    </source>
</evidence>
<sequence>MIYLRPGSQISDEDEASSQELKKKKAKTHTNLTMEQQKVIVNWLKSKELLYNKKLDSYKDTKKKSSFGKSKQKSWV</sequence>
<comment type="caution">
    <text evidence="2">The sequence shown here is derived from an EMBL/GenBank/DDBJ whole genome shotgun (WGS) entry which is preliminary data.</text>
</comment>
<accession>A0A9D3Y4I4</accession>
<evidence type="ECO:0000313" key="3">
    <source>
        <dbReference type="Proteomes" id="UP000828390"/>
    </source>
</evidence>
<keyword evidence="3" id="KW-1185">Reference proteome</keyword>
<organism evidence="2 3">
    <name type="scientific">Dreissena polymorpha</name>
    <name type="common">Zebra mussel</name>
    <name type="synonym">Mytilus polymorpha</name>
    <dbReference type="NCBI Taxonomy" id="45954"/>
    <lineage>
        <taxon>Eukaryota</taxon>
        <taxon>Metazoa</taxon>
        <taxon>Spiralia</taxon>
        <taxon>Lophotrochozoa</taxon>
        <taxon>Mollusca</taxon>
        <taxon>Bivalvia</taxon>
        <taxon>Autobranchia</taxon>
        <taxon>Heteroconchia</taxon>
        <taxon>Euheterodonta</taxon>
        <taxon>Imparidentia</taxon>
        <taxon>Neoheterodontei</taxon>
        <taxon>Myida</taxon>
        <taxon>Dreissenoidea</taxon>
        <taxon>Dreissenidae</taxon>
        <taxon>Dreissena</taxon>
    </lineage>
</organism>
<feature type="region of interest" description="Disordered" evidence="1">
    <location>
        <begin position="1"/>
        <end position="29"/>
    </location>
</feature>
<reference evidence="2" key="1">
    <citation type="journal article" date="2019" name="bioRxiv">
        <title>The Genome of the Zebra Mussel, Dreissena polymorpha: A Resource for Invasive Species Research.</title>
        <authorList>
            <person name="McCartney M.A."/>
            <person name="Auch B."/>
            <person name="Kono T."/>
            <person name="Mallez S."/>
            <person name="Zhang Y."/>
            <person name="Obille A."/>
            <person name="Becker A."/>
            <person name="Abrahante J.E."/>
            <person name="Garbe J."/>
            <person name="Badalamenti J.P."/>
            <person name="Herman A."/>
            <person name="Mangelson H."/>
            <person name="Liachko I."/>
            <person name="Sullivan S."/>
            <person name="Sone E.D."/>
            <person name="Koren S."/>
            <person name="Silverstein K.A.T."/>
            <person name="Beckman K.B."/>
            <person name="Gohl D.M."/>
        </authorList>
    </citation>
    <scope>NUCLEOTIDE SEQUENCE</scope>
    <source>
        <strain evidence="2">Duluth1</strain>
        <tissue evidence="2">Whole animal</tissue>
    </source>
</reference>
<protein>
    <submittedName>
        <fullName evidence="2">Uncharacterized protein</fullName>
    </submittedName>
</protein>
<dbReference type="Proteomes" id="UP000828390">
    <property type="component" value="Unassembled WGS sequence"/>
</dbReference>
<dbReference type="EMBL" id="JAIWYP010000022">
    <property type="protein sequence ID" value="KAH3692472.1"/>
    <property type="molecule type" value="Genomic_DNA"/>
</dbReference>
<name>A0A9D3Y4I4_DREPO</name>
<proteinExistence type="predicted"/>
<reference evidence="2" key="2">
    <citation type="submission" date="2020-11" db="EMBL/GenBank/DDBJ databases">
        <authorList>
            <person name="McCartney M.A."/>
            <person name="Auch B."/>
            <person name="Kono T."/>
            <person name="Mallez S."/>
            <person name="Becker A."/>
            <person name="Gohl D.M."/>
            <person name="Silverstein K.A.T."/>
            <person name="Koren S."/>
            <person name="Bechman K.B."/>
            <person name="Herman A."/>
            <person name="Abrahante J.E."/>
            <person name="Garbe J."/>
        </authorList>
    </citation>
    <scope>NUCLEOTIDE SEQUENCE</scope>
    <source>
        <strain evidence="2">Duluth1</strain>
        <tissue evidence="2">Whole animal</tissue>
    </source>
</reference>
<gene>
    <name evidence="2" type="ORF">DPMN_194313</name>
</gene>
<evidence type="ECO:0000256" key="1">
    <source>
        <dbReference type="SAM" id="MobiDB-lite"/>
    </source>
</evidence>